<keyword evidence="1" id="KW-0472">Membrane</keyword>
<keyword evidence="3" id="KW-1185">Reference proteome</keyword>
<protein>
    <submittedName>
        <fullName evidence="2">Uncharacterized protein</fullName>
    </submittedName>
</protein>
<feature type="transmembrane region" description="Helical" evidence="1">
    <location>
        <begin position="50"/>
        <end position="74"/>
    </location>
</feature>
<evidence type="ECO:0000313" key="3">
    <source>
        <dbReference type="Proteomes" id="UP001305414"/>
    </source>
</evidence>
<name>A0AAN7Z4L1_9PEZI</name>
<proteinExistence type="predicted"/>
<keyword evidence="1" id="KW-1133">Transmembrane helix</keyword>
<comment type="caution">
    <text evidence="2">The sequence shown here is derived from an EMBL/GenBank/DDBJ whole genome shotgun (WGS) entry which is preliminary data.</text>
</comment>
<sequence length="175" mass="19899">MPPVFQLTGRLLETMTTSNFHSEQSLYRTKNTFNNAWGQSNGADEHLGGLALGGTVLGCLFAATLITLTAYFCWKYGAPRPTYYERAMQIHKKEAARQRREMRRCPLLSSRRLSPLSWGDPVISNVDNRLSRPDPAMTRSSPRYNEQEGDLYADCYNRVARFPSPRMDEGDKNSI</sequence>
<keyword evidence="1" id="KW-0812">Transmembrane</keyword>
<accession>A0AAN7Z4L1</accession>
<dbReference type="AlphaFoldDB" id="A0AAN7Z4L1"/>
<reference evidence="2 3" key="1">
    <citation type="submission" date="2023-10" db="EMBL/GenBank/DDBJ databases">
        <title>Draft genome sequence of Xylaria bambusicola isolate GMP-LS, the root and basal stem rot pathogen of sugarcane in Indonesia.</title>
        <authorList>
            <person name="Selvaraj P."/>
            <person name="Muralishankar V."/>
            <person name="Muruganantham S."/>
            <person name="Sp S."/>
            <person name="Haryani S."/>
            <person name="Lau K.J.X."/>
            <person name="Naqvi N.I."/>
        </authorList>
    </citation>
    <scope>NUCLEOTIDE SEQUENCE [LARGE SCALE GENOMIC DNA]</scope>
    <source>
        <strain evidence="2">GMP-LS</strain>
    </source>
</reference>
<dbReference type="Proteomes" id="UP001305414">
    <property type="component" value="Unassembled WGS sequence"/>
</dbReference>
<evidence type="ECO:0000256" key="1">
    <source>
        <dbReference type="SAM" id="Phobius"/>
    </source>
</evidence>
<dbReference type="EMBL" id="JAWHQM010000012">
    <property type="protein sequence ID" value="KAK5629522.1"/>
    <property type="molecule type" value="Genomic_DNA"/>
</dbReference>
<organism evidence="2 3">
    <name type="scientific">Xylaria bambusicola</name>
    <dbReference type="NCBI Taxonomy" id="326684"/>
    <lineage>
        <taxon>Eukaryota</taxon>
        <taxon>Fungi</taxon>
        <taxon>Dikarya</taxon>
        <taxon>Ascomycota</taxon>
        <taxon>Pezizomycotina</taxon>
        <taxon>Sordariomycetes</taxon>
        <taxon>Xylariomycetidae</taxon>
        <taxon>Xylariales</taxon>
        <taxon>Xylariaceae</taxon>
        <taxon>Xylaria</taxon>
    </lineage>
</organism>
<evidence type="ECO:0000313" key="2">
    <source>
        <dbReference type="EMBL" id="KAK5629522.1"/>
    </source>
</evidence>
<gene>
    <name evidence="2" type="ORF">RRF57_005237</name>
</gene>